<dbReference type="OrthoDB" id="9810906at2"/>
<dbReference type="InterPro" id="IPR052169">
    <property type="entry name" value="CW_Biosynth-Accessory"/>
</dbReference>
<dbReference type="AlphaFoldDB" id="A0A1I4PQ69"/>
<evidence type="ECO:0000259" key="2">
    <source>
        <dbReference type="SMART" id="SM00854"/>
    </source>
</evidence>
<dbReference type="SUPFAM" id="SSF56300">
    <property type="entry name" value="Metallo-dependent phosphatases"/>
    <property type="match status" value="1"/>
</dbReference>
<proteinExistence type="inferred from homology"/>
<dbReference type="Pfam" id="PF09587">
    <property type="entry name" value="PGA_cap"/>
    <property type="match status" value="1"/>
</dbReference>
<dbReference type="CDD" id="cd07381">
    <property type="entry name" value="MPP_CapA"/>
    <property type="match status" value="1"/>
</dbReference>
<dbReference type="EMBL" id="FOTR01000012">
    <property type="protein sequence ID" value="SFM29623.1"/>
    <property type="molecule type" value="Genomic_DNA"/>
</dbReference>
<dbReference type="PANTHER" id="PTHR33393">
    <property type="entry name" value="POLYGLUTAMINE SYNTHESIS ACCESSORY PROTEIN RV0574C-RELATED"/>
    <property type="match status" value="1"/>
</dbReference>
<dbReference type="Proteomes" id="UP000198565">
    <property type="component" value="Unassembled WGS sequence"/>
</dbReference>
<evidence type="ECO:0000313" key="4">
    <source>
        <dbReference type="Proteomes" id="UP000198565"/>
    </source>
</evidence>
<gene>
    <name evidence="3" type="ORF">SAMN04487943_11287</name>
</gene>
<feature type="domain" description="Capsule synthesis protein CapA" evidence="2">
    <location>
        <begin position="52"/>
        <end position="298"/>
    </location>
</feature>
<dbReference type="InterPro" id="IPR019079">
    <property type="entry name" value="Capsule_synth_CapA"/>
</dbReference>
<name>A0A1I4PQ69_9BACI</name>
<evidence type="ECO:0000313" key="3">
    <source>
        <dbReference type="EMBL" id="SFM29623.1"/>
    </source>
</evidence>
<keyword evidence="4" id="KW-1185">Reference proteome</keyword>
<accession>A0A1I4PQ69</accession>
<dbReference type="PANTHER" id="PTHR33393:SF12">
    <property type="entry name" value="CAPSULE BIOSYNTHESIS PROTEIN CAPA"/>
    <property type="match status" value="1"/>
</dbReference>
<dbReference type="PROSITE" id="PS51257">
    <property type="entry name" value="PROKAR_LIPOPROTEIN"/>
    <property type="match status" value="1"/>
</dbReference>
<dbReference type="InterPro" id="IPR029052">
    <property type="entry name" value="Metallo-depent_PP-like"/>
</dbReference>
<protein>
    <submittedName>
        <fullName evidence="3">Poly-gamma-glutamate synthesis protein (Capsule biosynthesis protein)</fullName>
    </submittedName>
</protein>
<dbReference type="Gene3D" id="3.60.21.10">
    <property type="match status" value="1"/>
</dbReference>
<evidence type="ECO:0000256" key="1">
    <source>
        <dbReference type="ARBA" id="ARBA00005662"/>
    </source>
</evidence>
<comment type="similarity">
    <text evidence="1">Belongs to the CapA family.</text>
</comment>
<dbReference type="RefSeq" id="WP_091485286.1">
    <property type="nucleotide sequence ID" value="NZ_FOTR01000012.1"/>
</dbReference>
<reference evidence="4" key="1">
    <citation type="submission" date="2016-10" db="EMBL/GenBank/DDBJ databases">
        <authorList>
            <person name="Varghese N."/>
            <person name="Submissions S."/>
        </authorList>
    </citation>
    <scope>NUCLEOTIDE SEQUENCE [LARGE SCALE GENOMIC DNA]</scope>
    <source>
        <strain evidence="4">CGMCC 1.4250</strain>
    </source>
</reference>
<sequence>MKNVCTALLIILFLIIAGCEGQQEYQGHSHHTNEIDRPTKDTDINLFEHEISIAAIGDILIHARVYDDGWNGERYDFLSMLEPVKEYLKQPDITMANQETIMGGEEIGLSTYPQFNSPFELGEDLKKVGVDVVTMANNHTLDRGEEAIYNATNYYEEIGMHYTGSFNSEEDQRTLRVIETEEDISVAFLSYTYGTNGIPVPDGKDYLVNLIDREQIEREVTEAEEQADVTIVSYHFGEEYQRLPNQQQTDLAQFAADLGADVVIGHHPHVLQPLDWLEGKDGNQTLVAYSLGNFLSGQYELYKRIGGILQFSIKKDGTQVKVHSPSFLPTFVQFDMISDTMTDVQVLPLKDVSDQQLPDASDHLAEIKEHLSQNIEDLQFIE</sequence>
<dbReference type="STRING" id="334253.SAMN04487943_11287"/>
<organism evidence="3 4">
    <name type="scientific">Gracilibacillus orientalis</name>
    <dbReference type="NCBI Taxonomy" id="334253"/>
    <lineage>
        <taxon>Bacteria</taxon>
        <taxon>Bacillati</taxon>
        <taxon>Bacillota</taxon>
        <taxon>Bacilli</taxon>
        <taxon>Bacillales</taxon>
        <taxon>Bacillaceae</taxon>
        <taxon>Gracilibacillus</taxon>
    </lineage>
</organism>
<dbReference type="SMART" id="SM00854">
    <property type="entry name" value="PGA_cap"/>
    <property type="match status" value="1"/>
</dbReference>